<dbReference type="SUPFAM" id="SSF55826">
    <property type="entry name" value="YbaK/ProRS associated domain"/>
    <property type="match status" value="1"/>
</dbReference>
<proteinExistence type="predicted"/>
<protein>
    <submittedName>
        <fullName evidence="2">YbaK/EbsC family protein</fullName>
    </submittedName>
</protein>
<dbReference type="Proteomes" id="UP000526501">
    <property type="component" value="Unassembled WGS sequence"/>
</dbReference>
<evidence type="ECO:0000259" key="1">
    <source>
        <dbReference type="Pfam" id="PF04073"/>
    </source>
</evidence>
<sequence>MAIARITEYLDLHRIKYQRITHSPAYTAQEVAAKAHVSGWELAKTVMVKLDDELVMTVLPASEQVDLGYLAEIVGSKKVTLAEEGEFMDFFPGCDVGAIPPFGNLYNLKVFVAPELAEDEYIFFSAGTHTELVRLAYEDFEWLVEPEMVPLAVLD</sequence>
<gene>
    <name evidence="2" type="ORF">H5P27_09840</name>
</gene>
<dbReference type="CDD" id="cd04332">
    <property type="entry name" value="YbaK_like"/>
    <property type="match status" value="1"/>
</dbReference>
<organism evidence="2 3">
    <name type="scientific">Pelagicoccus albus</name>
    <dbReference type="NCBI Taxonomy" id="415222"/>
    <lineage>
        <taxon>Bacteria</taxon>
        <taxon>Pseudomonadati</taxon>
        <taxon>Verrucomicrobiota</taxon>
        <taxon>Opitutia</taxon>
        <taxon>Puniceicoccales</taxon>
        <taxon>Pelagicoccaceae</taxon>
        <taxon>Pelagicoccus</taxon>
    </lineage>
</organism>
<dbReference type="AlphaFoldDB" id="A0A7X1B8J5"/>
<dbReference type="InterPro" id="IPR036754">
    <property type="entry name" value="YbaK/aa-tRNA-synt-asso_dom_sf"/>
</dbReference>
<reference evidence="2 3" key="1">
    <citation type="submission" date="2020-07" db="EMBL/GenBank/DDBJ databases">
        <authorList>
            <person name="Feng X."/>
        </authorList>
    </citation>
    <scope>NUCLEOTIDE SEQUENCE [LARGE SCALE GENOMIC DNA]</scope>
    <source>
        <strain evidence="2 3">JCM23202</strain>
    </source>
</reference>
<evidence type="ECO:0000313" key="2">
    <source>
        <dbReference type="EMBL" id="MBC2606345.1"/>
    </source>
</evidence>
<dbReference type="EMBL" id="JACHVC010000012">
    <property type="protein sequence ID" value="MBC2606345.1"/>
    <property type="molecule type" value="Genomic_DNA"/>
</dbReference>
<comment type="caution">
    <text evidence="2">The sequence shown here is derived from an EMBL/GenBank/DDBJ whole genome shotgun (WGS) entry which is preliminary data.</text>
</comment>
<keyword evidence="3" id="KW-1185">Reference proteome</keyword>
<dbReference type="InterPro" id="IPR007214">
    <property type="entry name" value="YbaK/aa-tRNA-synth-assoc-dom"/>
</dbReference>
<dbReference type="Pfam" id="PF04073">
    <property type="entry name" value="tRNA_edit"/>
    <property type="match status" value="1"/>
</dbReference>
<dbReference type="RefSeq" id="WP_185660228.1">
    <property type="nucleotide sequence ID" value="NZ_CAWPOO010000012.1"/>
</dbReference>
<dbReference type="Gene3D" id="3.90.960.10">
    <property type="entry name" value="YbaK/aminoacyl-tRNA synthetase-associated domain"/>
    <property type="match status" value="1"/>
</dbReference>
<dbReference type="GO" id="GO:0002161">
    <property type="term" value="F:aminoacyl-tRNA deacylase activity"/>
    <property type="evidence" value="ECO:0007669"/>
    <property type="project" value="InterPro"/>
</dbReference>
<evidence type="ECO:0000313" key="3">
    <source>
        <dbReference type="Proteomes" id="UP000526501"/>
    </source>
</evidence>
<name>A0A7X1B8J5_9BACT</name>
<accession>A0A7X1B8J5</accession>
<feature type="domain" description="YbaK/aminoacyl-tRNA synthetase-associated" evidence="1">
    <location>
        <begin position="22"/>
        <end position="140"/>
    </location>
</feature>